<dbReference type="EMBL" id="NBNE01000355">
    <property type="protein sequence ID" value="OWZ20157.1"/>
    <property type="molecule type" value="Genomic_DNA"/>
</dbReference>
<name>A0A225WSW5_9STRA</name>
<keyword evidence="2" id="KW-1185">Reference proteome</keyword>
<protein>
    <submittedName>
        <fullName evidence="1">Uncharacterized protein</fullName>
    </submittedName>
</protein>
<accession>A0A225WSW5</accession>
<proteinExistence type="predicted"/>
<evidence type="ECO:0000313" key="1">
    <source>
        <dbReference type="EMBL" id="OWZ20157.1"/>
    </source>
</evidence>
<organism evidence="1 2">
    <name type="scientific">Phytophthora megakarya</name>
    <dbReference type="NCBI Taxonomy" id="4795"/>
    <lineage>
        <taxon>Eukaryota</taxon>
        <taxon>Sar</taxon>
        <taxon>Stramenopiles</taxon>
        <taxon>Oomycota</taxon>
        <taxon>Peronosporomycetes</taxon>
        <taxon>Peronosporales</taxon>
        <taxon>Peronosporaceae</taxon>
        <taxon>Phytophthora</taxon>
    </lineage>
</organism>
<reference evidence="2" key="1">
    <citation type="submission" date="2017-03" db="EMBL/GenBank/DDBJ databases">
        <title>Phytopthora megakarya and P. palmivora, two closely related causual agents of cacao black pod achieved similar genome size and gene model numbers by different mechanisms.</title>
        <authorList>
            <person name="Ali S."/>
            <person name="Shao J."/>
            <person name="Larry D.J."/>
            <person name="Kronmiller B."/>
            <person name="Shen D."/>
            <person name="Strem M.D."/>
            <person name="Melnick R.L."/>
            <person name="Guiltinan M.J."/>
            <person name="Tyler B.M."/>
            <person name="Meinhardt L.W."/>
            <person name="Bailey B.A."/>
        </authorList>
    </citation>
    <scope>NUCLEOTIDE SEQUENCE [LARGE SCALE GENOMIC DNA]</scope>
    <source>
        <strain evidence="2">zdho120</strain>
    </source>
</reference>
<dbReference type="Proteomes" id="UP000198211">
    <property type="component" value="Unassembled WGS sequence"/>
</dbReference>
<sequence>MFVIIGSTLSSRLIVAHLNVSDRMEWTASFSGELELPPTHVCRGISLTELSPFVDVASTEKRKRTTFFHAAVDVELHPIFLSQFKLILTKMAAIQTQMNSRFDNVDEKLQQLTARINQLERYGGISK</sequence>
<dbReference type="OrthoDB" id="164838at2759"/>
<dbReference type="AlphaFoldDB" id="A0A225WSW5"/>
<evidence type="ECO:0000313" key="2">
    <source>
        <dbReference type="Proteomes" id="UP000198211"/>
    </source>
</evidence>
<gene>
    <name evidence="1" type="ORF">PHMEG_0005481</name>
</gene>
<comment type="caution">
    <text evidence="1">The sequence shown here is derived from an EMBL/GenBank/DDBJ whole genome shotgun (WGS) entry which is preliminary data.</text>
</comment>